<evidence type="ECO:0000313" key="2">
    <source>
        <dbReference type="EMBL" id="KAK3915366.1"/>
    </source>
</evidence>
<protein>
    <submittedName>
        <fullName evidence="2">S-adenosylmethionine:tRNA ribosyltransferase-isomerase</fullName>
    </submittedName>
</protein>
<feature type="region of interest" description="Disordered" evidence="1">
    <location>
        <begin position="1"/>
        <end position="47"/>
    </location>
</feature>
<comment type="caution">
    <text evidence="2">The sequence shown here is derived from an EMBL/GenBank/DDBJ whole genome shotgun (WGS) entry which is preliminary data.</text>
</comment>
<evidence type="ECO:0000313" key="3">
    <source>
        <dbReference type="Proteomes" id="UP001219518"/>
    </source>
</evidence>
<keyword evidence="3" id="KW-1185">Reference proteome</keyword>
<evidence type="ECO:0000256" key="1">
    <source>
        <dbReference type="SAM" id="MobiDB-lite"/>
    </source>
</evidence>
<sequence length="214" mass="23447">MRLGGIQVRAYSRAKQQRREGPVQKRHTSIPSYFSTRREHASASPPPPSLPEYFKVKCAVKKYASRIYTLYSGSCTIPQNSSPNPHNRLSSAAETWLAIQLCADKETAKCGCSFADYECTKKCSYNSRCACGGYKLGKSTTITVQKCISTNKCYTAEEKCIRKCSVGDPNCGIKCKLDTLACECKCNGSVGLQSTLGLTLALIALWLLQATKLS</sequence>
<gene>
    <name evidence="2" type="ORF">KUF71_024642</name>
</gene>
<dbReference type="Proteomes" id="UP001219518">
    <property type="component" value="Unassembled WGS sequence"/>
</dbReference>
<dbReference type="AlphaFoldDB" id="A0AAE1LCV3"/>
<reference evidence="2" key="1">
    <citation type="submission" date="2021-07" db="EMBL/GenBank/DDBJ databases">
        <authorList>
            <person name="Catto M.A."/>
            <person name="Jacobson A."/>
            <person name="Kennedy G."/>
            <person name="Labadie P."/>
            <person name="Hunt B.G."/>
            <person name="Srinivasan R."/>
        </authorList>
    </citation>
    <scope>NUCLEOTIDE SEQUENCE</scope>
    <source>
        <strain evidence="2">PL_HMW_Pooled</strain>
        <tissue evidence="2">Head</tissue>
    </source>
</reference>
<name>A0AAE1LCV3_9NEOP</name>
<reference evidence="2" key="2">
    <citation type="journal article" date="2023" name="BMC Genomics">
        <title>Pest status, molecular evolution, and epigenetic factors derived from the genome assembly of Frankliniella fusca, a thysanopteran phytovirus vector.</title>
        <authorList>
            <person name="Catto M.A."/>
            <person name="Labadie P.E."/>
            <person name="Jacobson A.L."/>
            <person name="Kennedy G.G."/>
            <person name="Srinivasan R."/>
            <person name="Hunt B.G."/>
        </authorList>
    </citation>
    <scope>NUCLEOTIDE SEQUENCE</scope>
    <source>
        <strain evidence="2">PL_HMW_Pooled</strain>
    </source>
</reference>
<organism evidence="2 3">
    <name type="scientific">Frankliniella fusca</name>
    <dbReference type="NCBI Taxonomy" id="407009"/>
    <lineage>
        <taxon>Eukaryota</taxon>
        <taxon>Metazoa</taxon>
        <taxon>Ecdysozoa</taxon>
        <taxon>Arthropoda</taxon>
        <taxon>Hexapoda</taxon>
        <taxon>Insecta</taxon>
        <taxon>Pterygota</taxon>
        <taxon>Neoptera</taxon>
        <taxon>Paraneoptera</taxon>
        <taxon>Thysanoptera</taxon>
        <taxon>Terebrantia</taxon>
        <taxon>Thripoidea</taxon>
        <taxon>Thripidae</taxon>
        <taxon>Frankliniella</taxon>
    </lineage>
</organism>
<proteinExistence type="predicted"/>
<dbReference type="EMBL" id="JAHWGI010000424">
    <property type="protein sequence ID" value="KAK3915366.1"/>
    <property type="molecule type" value="Genomic_DNA"/>
</dbReference>
<accession>A0AAE1LCV3</accession>